<organism evidence="5 6">
    <name type="scientific">Actinomadura fibrosa</name>
    <dbReference type="NCBI Taxonomy" id="111802"/>
    <lineage>
        <taxon>Bacteria</taxon>
        <taxon>Bacillati</taxon>
        <taxon>Actinomycetota</taxon>
        <taxon>Actinomycetes</taxon>
        <taxon>Streptosporangiales</taxon>
        <taxon>Thermomonosporaceae</taxon>
        <taxon>Actinomadura</taxon>
    </lineage>
</organism>
<protein>
    <submittedName>
        <fullName evidence="5">Sulfatase</fullName>
    </submittedName>
</protein>
<dbReference type="Gene3D" id="3.30.1120.10">
    <property type="match status" value="1"/>
</dbReference>
<name>A0ABW2XSP5_9ACTN</name>
<dbReference type="PANTHER" id="PTHR42693:SF53">
    <property type="entry name" value="ENDO-4-O-SULFATASE"/>
    <property type="match status" value="1"/>
</dbReference>
<accession>A0ABW2XSP5</accession>
<dbReference type="Pfam" id="PF00884">
    <property type="entry name" value="Sulfatase"/>
    <property type="match status" value="1"/>
</dbReference>
<dbReference type="InterPro" id="IPR006311">
    <property type="entry name" value="TAT_signal"/>
</dbReference>
<keyword evidence="2" id="KW-0378">Hydrolase</keyword>
<evidence type="ECO:0000256" key="3">
    <source>
        <dbReference type="SAM" id="MobiDB-lite"/>
    </source>
</evidence>
<keyword evidence="6" id="KW-1185">Reference proteome</keyword>
<proteinExistence type="inferred from homology"/>
<comment type="similarity">
    <text evidence="1">Belongs to the sulfatase family.</text>
</comment>
<evidence type="ECO:0000256" key="2">
    <source>
        <dbReference type="ARBA" id="ARBA00022801"/>
    </source>
</evidence>
<evidence type="ECO:0000313" key="6">
    <source>
        <dbReference type="Proteomes" id="UP001597063"/>
    </source>
</evidence>
<reference evidence="6" key="1">
    <citation type="journal article" date="2019" name="Int. J. Syst. Evol. Microbiol.">
        <title>The Global Catalogue of Microorganisms (GCM) 10K type strain sequencing project: providing services to taxonomists for standard genome sequencing and annotation.</title>
        <authorList>
            <consortium name="The Broad Institute Genomics Platform"/>
            <consortium name="The Broad Institute Genome Sequencing Center for Infectious Disease"/>
            <person name="Wu L."/>
            <person name="Ma J."/>
        </authorList>
    </citation>
    <scope>NUCLEOTIDE SEQUENCE [LARGE SCALE GENOMIC DNA]</scope>
    <source>
        <strain evidence="6">JCM 9371</strain>
    </source>
</reference>
<dbReference type="InterPro" id="IPR050738">
    <property type="entry name" value="Sulfatase"/>
</dbReference>
<gene>
    <name evidence="5" type="ORF">ACFQZM_30000</name>
</gene>
<dbReference type="InterPro" id="IPR000917">
    <property type="entry name" value="Sulfatase_N"/>
</dbReference>
<dbReference type="EMBL" id="JBHTGP010000015">
    <property type="protein sequence ID" value="MFD0688760.1"/>
    <property type="molecule type" value="Genomic_DNA"/>
</dbReference>
<dbReference type="RefSeq" id="WP_207399944.1">
    <property type="nucleotide sequence ID" value="NZ_CAACUY010000081.1"/>
</dbReference>
<dbReference type="SUPFAM" id="SSF53649">
    <property type="entry name" value="Alkaline phosphatase-like"/>
    <property type="match status" value="1"/>
</dbReference>
<evidence type="ECO:0000256" key="1">
    <source>
        <dbReference type="ARBA" id="ARBA00008779"/>
    </source>
</evidence>
<dbReference type="PANTHER" id="PTHR42693">
    <property type="entry name" value="ARYLSULFATASE FAMILY MEMBER"/>
    <property type="match status" value="1"/>
</dbReference>
<dbReference type="Proteomes" id="UP001597063">
    <property type="component" value="Unassembled WGS sequence"/>
</dbReference>
<feature type="domain" description="Sulfatase N-terminal" evidence="4">
    <location>
        <begin position="74"/>
        <end position="394"/>
    </location>
</feature>
<evidence type="ECO:0000313" key="5">
    <source>
        <dbReference type="EMBL" id="MFD0688760.1"/>
    </source>
</evidence>
<feature type="region of interest" description="Disordered" evidence="3">
    <location>
        <begin position="1"/>
        <end position="26"/>
    </location>
</feature>
<dbReference type="PROSITE" id="PS51318">
    <property type="entry name" value="TAT"/>
    <property type="match status" value="1"/>
</dbReference>
<sequence length="493" mass="53378">MAATGTGPDEASERGTGGAPGRGISRRGAAAAMGAVAAATAAGQVIGTGTAEAREGADERPFRADTRAGTSTRPNVLIILGDDLGWADLSCYGAPEIRTPNLDRLAREGVRFTDAYSAAAVCSPTRFGLYTGRYPGRLRGGLEEPIASPNELHGIPPGHPTLASLLKGAGYATAMFGKWHCGFLPWYSPLKSGWDTFFGNLSGAVDYYSKITAEGRDLYEGEVPVESLDYYTDTIADRAAAFVRTKHTGPWLLNLNFTAPHWPWEAPGDRAVSAEITARVKAGDAQALWHRDGGSLDTYRRMVEAMDAGVGRVLRALRDSGRERDTIVLFSSDNGGERWSYQWPLTGAKASLNEGGIRVPNILRYPARIRPRQVSGVPVITQDWTATILEIAGVAPAASHPLDGRSLAPYLLRGARPPEHDLFWRTRTSRALRRGRWKYLRQPGTGGGAAVDALYDLAADPREQADLSLRHRDVLATLRARWEELAKDQLPYS</sequence>
<dbReference type="InterPro" id="IPR017850">
    <property type="entry name" value="Alkaline_phosphatase_core_sf"/>
</dbReference>
<evidence type="ECO:0000259" key="4">
    <source>
        <dbReference type="Pfam" id="PF00884"/>
    </source>
</evidence>
<comment type="caution">
    <text evidence="5">The sequence shown here is derived from an EMBL/GenBank/DDBJ whole genome shotgun (WGS) entry which is preliminary data.</text>
</comment>
<dbReference type="Gene3D" id="3.40.720.10">
    <property type="entry name" value="Alkaline Phosphatase, subunit A"/>
    <property type="match status" value="1"/>
</dbReference>